<dbReference type="RefSeq" id="WP_338752803.1">
    <property type="nucleotide sequence ID" value="NZ_CP147404.1"/>
</dbReference>
<dbReference type="InterPro" id="IPR007157">
    <property type="entry name" value="PspA_VIPP1"/>
</dbReference>
<proteinExistence type="inferred from homology"/>
<accession>A0ABZ2N6W7</accession>
<evidence type="ECO:0000313" key="3">
    <source>
        <dbReference type="EMBL" id="WXB93474.1"/>
    </source>
</evidence>
<name>A0ABZ2N6W7_9BACI</name>
<evidence type="ECO:0000256" key="1">
    <source>
        <dbReference type="ARBA" id="ARBA00043985"/>
    </source>
</evidence>
<evidence type="ECO:0000256" key="2">
    <source>
        <dbReference type="SAM" id="Coils"/>
    </source>
</evidence>
<dbReference type="Proteomes" id="UP001387364">
    <property type="component" value="Chromosome"/>
</dbReference>
<feature type="coiled-coil region" evidence="2">
    <location>
        <begin position="32"/>
        <end position="138"/>
    </location>
</feature>
<keyword evidence="4" id="KW-1185">Reference proteome</keyword>
<dbReference type="PANTHER" id="PTHR31088:SF6">
    <property type="entry name" value="PHAGE SHOCK PROTEIN A"/>
    <property type="match status" value="1"/>
</dbReference>
<keyword evidence="2" id="KW-0175">Coiled coil</keyword>
<sequence length="220" mass="26205">MTNIFTKFRRVVEAGLFEFVEEKEKKNPIAMLNQYLREAQKETEKAVKLLERQQLLKQELERELRNARHLEERRSRQAIVAGQAGEEELETFAKHEAEVYKERVVRLEESIDLVQQQLITLESKAEEMKHKLKDMNVRRLELMGRENVARAHHSMNKLLDDTNETNRPFGRFEELEIYIDNLENKVNRRYETSVMDVRLAELERQARQVEKSAQLDQNVL</sequence>
<dbReference type="EMBL" id="CP147404">
    <property type="protein sequence ID" value="WXB93474.1"/>
    <property type="molecule type" value="Genomic_DNA"/>
</dbReference>
<organism evidence="3 4">
    <name type="scientific">Bacillus kandeliae</name>
    <dbReference type="NCBI Taxonomy" id="3129297"/>
    <lineage>
        <taxon>Bacteria</taxon>
        <taxon>Bacillati</taxon>
        <taxon>Bacillota</taxon>
        <taxon>Bacilli</taxon>
        <taxon>Bacillales</taxon>
        <taxon>Bacillaceae</taxon>
        <taxon>Bacillus</taxon>
    </lineage>
</organism>
<protein>
    <submittedName>
        <fullName evidence="3">PspA/IM30 family protein</fullName>
    </submittedName>
</protein>
<gene>
    <name evidence="3" type="ORF">WDJ61_02050</name>
</gene>
<dbReference type="PANTHER" id="PTHR31088">
    <property type="entry name" value="MEMBRANE-ASSOCIATED PROTEIN VIPP1, CHLOROPLASTIC"/>
    <property type="match status" value="1"/>
</dbReference>
<reference evidence="3 4" key="1">
    <citation type="submission" date="2024-02" db="EMBL/GenBank/DDBJ databases">
        <title>Seven novel Bacillus-like species.</title>
        <authorList>
            <person name="Liu G."/>
        </authorList>
    </citation>
    <scope>NUCLEOTIDE SEQUENCE [LARGE SCALE GENOMIC DNA]</scope>
    <source>
        <strain evidence="3 4">FJAT-52991</strain>
    </source>
</reference>
<evidence type="ECO:0000313" key="4">
    <source>
        <dbReference type="Proteomes" id="UP001387364"/>
    </source>
</evidence>
<comment type="similarity">
    <text evidence="1">Belongs to the PspA/Vipp/IM30 family.</text>
</comment>
<dbReference type="Pfam" id="PF04012">
    <property type="entry name" value="PspA_IM30"/>
    <property type="match status" value="1"/>
</dbReference>